<dbReference type="PATRIC" id="fig|1619138.3.peg.749"/>
<dbReference type="NCBIfam" id="TIGR00544">
    <property type="entry name" value="lgt"/>
    <property type="match status" value="1"/>
</dbReference>
<proteinExistence type="inferred from homology"/>
<dbReference type="PROSITE" id="PS01311">
    <property type="entry name" value="LGT"/>
    <property type="match status" value="1"/>
</dbReference>
<dbReference type="PANTHER" id="PTHR30589:SF0">
    <property type="entry name" value="PHOSPHATIDYLGLYCEROL--PROLIPOPROTEIN DIACYLGLYCERYL TRANSFERASE"/>
    <property type="match status" value="1"/>
</dbReference>
<evidence type="ECO:0000256" key="1">
    <source>
        <dbReference type="ARBA" id="ARBA00007150"/>
    </source>
</evidence>
<evidence type="ECO:0000256" key="5">
    <source>
        <dbReference type="ARBA" id="ARBA00022989"/>
    </source>
</evidence>
<feature type="binding site" evidence="7">
    <location>
        <position position="116"/>
    </location>
    <ligand>
        <name>a 1,2-diacyl-sn-glycero-3-phospho-(1'-sn-glycerol)</name>
        <dbReference type="ChEBI" id="CHEBI:64716"/>
    </ligand>
</feature>
<dbReference type="PANTHER" id="PTHR30589">
    <property type="entry name" value="PROLIPOPROTEIN DIACYLGLYCERYL TRANSFERASE"/>
    <property type="match status" value="1"/>
</dbReference>
<comment type="caution">
    <text evidence="8">The sequence shown here is derived from an EMBL/GenBank/DDBJ whole genome shotgun (WGS) entry which is preliminary data.</text>
</comment>
<dbReference type="InterPro" id="IPR001640">
    <property type="entry name" value="Lgt"/>
</dbReference>
<organism evidence="8 9">
    <name type="scientific">candidate division WWE3 bacterium GW2011_GWF1_42_14</name>
    <dbReference type="NCBI Taxonomy" id="1619138"/>
    <lineage>
        <taxon>Bacteria</taxon>
        <taxon>Katanobacteria</taxon>
    </lineage>
</organism>
<accession>A0A0G0YJS9</accession>
<evidence type="ECO:0000256" key="7">
    <source>
        <dbReference type="HAMAP-Rule" id="MF_01147"/>
    </source>
</evidence>
<name>A0A0G0YJS9_UNCKA</name>
<dbReference type="AlphaFoldDB" id="A0A0G0YJS9"/>
<comment type="function">
    <text evidence="7">Catalyzes the transfer of the diacylglyceryl group from phosphatidylglycerol to the sulfhydryl group of the N-terminal cysteine of a prolipoprotein, the first step in the formation of mature lipoproteins.</text>
</comment>
<keyword evidence="6 7" id="KW-0472">Membrane</keyword>
<gene>
    <name evidence="7" type="primary">lgt</name>
    <name evidence="8" type="ORF">UV00_C0018G0006</name>
</gene>
<dbReference type="HAMAP" id="MF_01147">
    <property type="entry name" value="Lgt"/>
    <property type="match status" value="1"/>
</dbReference>
<dbReference type="EMBL" id="LCCU01000018">
    <property type="protein sequence ID" value="KKS37042.1"/>
    <property type="molecule type" value="Genomic_DNA"/>
</dbReference>
<comment type="pathway">
    <text evidence="7">Protein modification; lipoprotein biosynthesis (diacylglyceryl transfer).</text>
</comment>
<comment type="catalytic activity">
    <reaction evidence="7">
        <text>L-cysteinyl-[prolipoprotein] + a 1,2-diacyl-sn-glycero-3-phospho-(1'-sn-glycerol) = an S-1,2-diacyl-sn-glyceryl-L-cysteinyl-[prolipoprotein] + sn-glycerol 1-phosphate + H(+)</text>
        <dbReference type="Rhea" id="RHEA:56712"/>
        <dbReference type="Rhea" id="RHEA-COMP:14679"/>
        <dbReference type="Rhea" id="RHEA-COMP:14680"/>
        <dbReference type="ChEBI" id="CHEBI:15378"/>
        <dbReference type="ChEBI" id="CHEBI:29950"/>
        <dbReference type="ChEBI" id="CHEBI:57685"/>
        <dbReference type="ChEBI" id="CHEBI:64716"/>
        <dbReference type="ChEBI" id="CHEBI:140658"/>
        <dbReference type="EC" id="2.5.1.145"/>
    </reaction>
</comment>
<dbReference type="Pfam" id="PF01790">
    <property type="entry name" value="LGT"/>
    <property type="match status" value="1"/>
</dbReference>
<keyword evidence="2 7" id="KW-1003">Cell membrane</keyword>
<evidence type="ECO:0000313" key="8">
    <source>
        <dbReference type="EMBL" id="KKS37042.1"/>
    </source>
</evidence>
<feature type="transmembrane region" description="Helical" evidence="7">
    <location>
        <begin position="36"/>
        <end position="56"/>
    </location>
</feature>
<sequence length="222" mass="24571">MASLYGILISTAILACLTAAEKIYPEKKKEVWDIGLYAVILGIAGSRLYHVVDYWHYYKTVPIKIFEVWNGGLGIWGAVIGGILGLAIYSRTHRKSFLETTDIVATVLPLGQAIGRWGNYFNSELTGKDTSLPWALQGKHPLFFYESALSFLLFIVLIMTAKKRPAPGVLLSTYLAGYGTIRFCLEFLRVGAWEAGGLNVAQMVSILSIGTALFIFIKGRRK</sequence>
<keyword evidence="4 7" id="KW-0812">Transmembrane</keyword>
<reference evidence="8 9" key="1">
    <citation type="journal article" date="2015" name="Nature">
        <title>rRNA introns, odd ribosomes, and small enigmatic genomes across a large radiation of phyla.</title>
        <authorList>
            <person name="Brown C.T."/>
            <person name="Hug L.A."/>
            <person name="Thomas B.C."/>
            <person name="Sharon I."/>
            <person name="Castelle C.J."/>
            <person name="Singh A."/>
            <person name="Wilkins M.J."/>
            <person name="Williams K.H."/>
            <person name="Banfield J.F."/>
        </authorList>
    </citation>
    <scope>NUCLEOTIDE SEQUENCE [LARGE SCALE GENOMIC DNA]</scope>
</reference>
<evidence type="ECO:0000256" key="2">
    <source>
        <dbReference type="ARBA" id="ARBA00022475"/>
    </source>
</evidence>
<protein>
    <recommendedName>
        <fullName evidence="7">Phosphatidylglycerol--prolipoprotein diacylglyceryl transferase</fullName>
        <ecNumber evidence="7">2.5.1.145</ecNumber>
    </recommendedName>
</protein>
<evidence type="ECO:0000256" key="3">
    <source>
        <dbReference type="ARBA" id="ARBA00022679"/>
    </source>
</evidence>
<dbReference type="EC" id="2.5.1.145" evidence="7"/>
<dbReference type="Proteomes" id="UP000033847">
    <property type="component" value="Unassembled WGS sequence"/>
</dbReference>
<dbReference type="GO" id="GO:0042158">
    <property type="term" value="P:lipoprotein biosynthetic process"/>
    <property type="evidence" value="ECO:0007669"/>
    <property type="project" value="UniProtKB-UniRule"/>
</dbReference>
<keyword evidence="8" id="KW-0449">Lipoprotein</keyword>
<evidence type="ECO:0000256" key="4">
    <source>
        <dbReference type="ARBA" id="ARBA00022692"/>
    </source>
</evidence>
<dbReference type="GO" id="GO:0008961">
    <property type="term" value="F:phosphatidylglycerol-prolipoprotein diacylglyceryl transferase activity"/>
    <property type="evidence" value="ECO:0007669"/>
    <property type="project" value="UniProtKB-UniRule"/>
</dbReference>
<feature type="transmembrane region" description="Helical" evidence="7">
    <location>
        <begin position="68"/>
        <end position="89"/>
    </location>
</feature>
<feature type="transmembrane region" description="Helical" evidence="7">
    <location>
        <begin position="200"/>
        <end position="217"/>
    </location>
</feature>
<keyword evidence="3 7" id="KW-0808">Transferase</keyword>
<comment type="similarity">
    <text evidence="1 7">Belongs to the Lgt family.</text>
</comment>
<keyword evidence="5 7" id="KW-1133">Transmembrane helix</keyword>
<evidence type="ECO:0000313" key="9">
    <source>
        <dbReference type="Proteomes" id="UP000033847"/>
    </source>
</evidence>
<dbReference type="GO" id="GO:0005886">
    <property type="term" value="C:plasma membrane"/>
    <property type="evidence" value="ECO:0007669"/>
    <property type="project" value="UniProtKB-SubCell"/>
</dbReference>
<feature type="transmembrane region" description="Helical" evidence="7">
    <location>
        <begin position="142"/>
        <end position="161"/>
    </location>
</feature>
<dbReference type="UniPathway" id="UPA00664"/>
<comment type="subcellular location">
    <subcellularLocation>
        <location evidence="7">Cell membrane</location>
        <topology evidence="7">Multi-pass membrane protein</topology>
    </subcellularLocation>
</comment>
<comment type="caution">
    <text evidence="7">Lacks conserved residue(s) required for the propagation of feature annotation.</text>
</comment>
<evidence type="ECO:0000256" key="6">
    <source>
        <dbReference type="ARBA" id="ARBA00023136"/>
    </source>
</evidence>